<comment type="caution">
    <text evidence="3">The sequence shown here is derived from an EMBL/GenBank/DDBJ whole genome shotgun (WGS) entry which is preliminary data.</text>
</comment>
<name>A0A819USG8_9BILA</name>
<accession>A0A819USG8</accession>
<evidence type="ECO:0000313" key="3">
    <source>
        <dbReference type="EMBL" id="CAF4099946.1"/>
    </source>
</evidence>
<gene>
    <name evidence="2" type="ORF">IZO911_LOCUS29930</name>
    <name evidence="3" type="ORF">KXQ929_LOCUS34467</name>
</gene>
<organism evidence="3 4">
    <name type="scientific">Adineta steineri</name>
    <dbReference type="NCBI Taxonomy" id="433720"/>
    <lineage>
        <taxon>Eukaryota</taxon>
        <taxon>Metazoa</taxon>
        <taxon>Spiralia</taxon>
        <taxon>Gnathifera</taxon>
        <taxon>Rotifera</taxon>
        <taxon>Eurotatoria</taxon>
        <taxon>Bdelloidea</taxon>
        <taxon>Adinetida</taxon>
        <taxon>Adinetidae</taxon>
        <taxon>Adineta</taxon>
    </lineage>
</organism>
<keyword evidence="1" id="KW-0175">Coiled coil</keyword>
<evidence type="ECO:0000256" key="1">
    <source>
        <dbReference type="SAM" id="Coils"/>
    </source>
</evidence>
<dbReference type="Proteomes" id="UP000663868">
    <property type="component" value="Unassembled WGS sequence"/>
</dbReference>
<dbReference type="AlphaFoldDB" id="A0A819USG8"/>
<dbReference type="EMBL" id="CAJOBB010004705">
    <property type="protein sequence ID" value="CAF4099946.1"/>
    <property type="molecule type" value="Genomic_DNA"/>
</dbReference>
<sequence length="300" mass="35091">MTHQQQNVHEPPSLNFEQFTTKLNQNSVNTADNDTPITSRNSISSLSDLQQEYDPISSCDSNQFSSIPYIDSSSIDDSDISDNKQYVLNSLNRQTSFSETDLLASLHRNKQLSTNQSEPDIPSDDILFLEWDKERNLFQTYINSLRKEIRVLLQERLEYQTQKSLNNDEMKIDLLQKSLEEKNYILEQLQTDYELLKDKNTNFLHQITLYKCDTQSHINSIDELKQKINELTIDLQNHKLIKQRLEISIHNLEDDCKIIDTERIKLTNDIKESQHNQQDLEKLLQKANVQIAEQGNFLKD</sequence>
<dbReference type="Proteomes" id="UP000663860">
    <property type="component" value="Unassembled WGS sequence"/>
</dbReference>
<evidence type="ECO:0000313" key="4">
    <source>
        <dbReference type="Proteomes" id="UP000663868"/>
    </source>
</evidence>
<reference evidence="3" key="1">
    <citation type="submission" date="2021-02" db="EMBL/GenBank/DDBJ databases">
        <authorList>
            <person name="Nowell W R."/>
        </authorList>
    </citation>
    <scope>NUCLEOTIDE SEQUENCE</scope>
</reference>
<proteinExistence type="predicted"/>
<feature type="coiled-coil region" evidence="1">
    <location>
        <begin position="142"/>
        <end position="290"/>
    </location>
</feature>
<evidence type="ECO:0000313" key="2">
    <source>
        <dbReference type="EMBL" id="CAF1225133.1"/>
    </source>
</evidence>
<protein>
    <submittedName>
        <fullName evidence="3">Uncharacterized protein</fullName>
    </submittedName>
</protein>
<dbReference type="EMBL" id="CAJNOE010000457">
    <property type="protein sequence ID" value="CAF1225133.1"/>
    <property type="molecule type" value="Genomic_DNA"/>
</dbReference>